<dbReference type="GO" id="GO:0006396">
    <property type="term" value="P:RNA processing"/>
    <property type="evidence" value="ECO:0007669"/>
    <property type="project" value="InterPro"/>
</dbReference>
<dbReference type="RefSeq" id="WP_318346985.1">
    <property type="nucleotide sequence ID" value="NZ_AP018694.1"/>
</dbReference>
<sequence length="183" mass="20830">MYLKEKDIPRTMETNSIVFFNHQKYTELSCKPVIAAWQIINPENIGSLIRLADNVGAEDVFILGSDFHLKMSSIKKTGGLSLNNVRLIFISPEDFFNQLSPDWQLIAIETSEDSTNIFTTKLPEKIIILLGNERNGLPAEILQKCKMKVHIPMTGKCKSMNVSHALSVALFEWQRQMLFQRSS</sequence>
<keyword evidence="2" id="KW-0808">Transferase</keyword>
<gene>
    <name evidence="4" type="ORF">AQPE_2833</name>
</gene>
<evidence type="ECO:0000313" key="4">
    <source>
        <dbReference type="EMBL" id="BBE18670.1"/>
    </source>
</evidence>
<dbReference type="Gene3D" id="3.40.1280.10">
    <property type="match status" value="1"/>
</dbReference>
<protein>
    <submittedName>
        <fullName evidence="4">tRNA/rRNA methyltransferase</fullName>
    </submittedName>
</protein>
<evidence type="ECO:0000259" key="3">
    <source>
        <dbReference type="Pfam" id="PF00588"/>
    </source>
</evidence>
<dbReference type="InterPro" id="IPR001537">
    <property type="entry name" value="SpoU_MeTrfase"/>
</dbReference>
<dbReference type="SUPFAM" id="SSF75217">
    <property type="entry name" value="alpha/beta knot"/>
    <property type="match status" value="1"/>
</dbReference>
<dbReference type="EMBL" id="AP018694">
    <property type="protein sequence ID" value="BBE18670.1"/>
    <property type="molecule type" value="Genomic_DNA"/>
</dbReference>
<name>A0A5K7SAS3_9BACT</name>
<proteinExistence type="predicted"/>
<dbReference type="InterPro" id="IPR029026">
    <property type="entry name" value="tRNA_m1G_MTases_N"/>
</dbReference>
<keyword evidence="1 4" id="KW-0489">Methyltransferase</keyword>
<accession>A0A5K7SAS3</accession>
<dbReference type="KEGG" id="anf:AQPE_2833"/>
<dbReference type="Proteomes" id="UP001193389">
    <property type="component" value="Chromosome"/>
</dbReference>
<dbReference type="InterPro" id="IPR051259">
    <property type="entry name" value="rRNA_Methyltransferase"/>
</dbReference>
<dbReference type="GO" id="GO:0008173">
    <property type="term" value="F:RNA methyltransferase activity"/>
    <property type="evidence" value="ECO:0007669"/>
    <property type="project" value="InterPro"/>
</dbReference>
<dbReference type="AlphaFoldDB" id="A0A5K7SAS3"/>
<dbReference type="PANTHER" id="PTHR43191">
    <property type="entry name" value="RRNA METHYLTRANSFERASE 3"/>
    <property type="match status" value="1"/>
</dbReference>
<dbReference type="CDD" id="cd18082">
    <property type="entry name" value="SpoU-like_family"/>
    <property type="match status" value="1"/>
</dbReference>
<dbReference type="GO" id="GO:0003723">
    <property type="term" value="F:RNA binding"/>
    <property type="evidence" value="ECO:0007669"/>
    <property type="project" value="InterPro"/>
</dbReference>
<evidence type="ECO:0000256" key="1">
    <source>
        <dbReference type="ARBA" id="ARBA00022603"/>
    </source>
</evidence>
<dbReference type="GO" id="GO:0032259">
    <property type="term" value="P:methylation"/>
    <property type="evidence" value="ECO:0007669"/>
    <property type="project" value="UniProtKB-KW"/>
</dbReference>
<evidence type="ECO:0000313" key="5">
    <source>
        <dbReference type="Proteomes" id="UP001193389"/>
    </source>
</evidence>
<organism evidence="4 5">
    <name type="scientific">Aquipluma nitroreducens</name>
    <dbReference type="NCBI Taxonomy" id="2010828"/>
    <lineage>
        <taxon>Bacteria</taxon>
        <taxon>Pseudomonadati</taxon>
        <taxon>Bacteroidota</taxon>
        <taxon>Bacteroidia</taxon>
        <taxon>Marinilabiliales</taxon>
        <taxon>Prolixibacteraceae</taxon>
        <taxon>Aquipluma</taxon>
    </lineage>
</organism>
<dbReference type="PANTHER" id="PTHR43191:SF2">
    <property type="entry name" value="RRNA METHYLTRANSFERASE 3, MITOCHONDRIAL"/>
    <property type="match status" value="1"/>
</dbReference>
<reference evidence="4" key="1">
    <citation type="journal article" date="2020" name="Int. J. Syst. Evol. Microbiol.">
        <title>Aquipluma nitroreducens gen. nov. sp. nov., a novel facultatively anaerobic bacterium isolated from a freshwater lake.</title>
        <authorList>
            <person name="Watanabe M."/>
            <person name="Kojima H."/>
            <person name="Fukui M."/>
        </authorList>
    </citation>
    <scope>NUCLEOTIDE SEQUENCE</scope>
    <source>
        <strain evidence="4">MeG22</strain>
    </source>
</reference>
<dbReference type="Pfam" id="PF00588">
    <property type="entry name" value="SpoU_methylase"/>
    <property type="match status" value="1"/>
</dbReference>
<keyword evidence="5" id="KW-1185">Reference proteome</keyword>
<evidence type="ECO:0000256" key="2">
    <source>
        <dbReference type="ARBA" id="ARBA00022679"/>
    </source>
</evidence>
<dbReference type="InterPro" id="IPR029028">
    <property type="entry name" value="Alpha/beta_knot_MTases"/>
</dbReference>
<feature type="domain" description="tRNA/rRNA methyltransferase SpoU type" evidence="3">
    <location>
        <begin position="33"/>
        <end position="171"/>
    </location>
</feature>